<sequence length="82" mass="8746">MGKITALLLMTCLAGLMLMTLAKPLEQVKERSVEKRQLGLVTAAATVSALPLTIAASAAFPFVMLSLGATYLDAKLERKKKP</sequence>
<gene>
    <name evidence="3" type="ORF">PoB_002398800</name>
</gene>
<keyword evidence="1" id="KW-0812">Transmembrane</keyword>
<feature type="chain" id="PRO_5043528509" evidence="2">
    <location>
        <begin position="23"/>
        <end position="82"/>
    </location>
</feature>
<dbReference type="AlphaFoldDB" id="A0AAV3ZSJ3"/>
<evidence type="ECO:0000256" key="1">
    <source>
        <dbReference type="SAM" id="Phobius"/>
    </source>
</evidence>
<evidence type="ECO:0000256" key="2">
    <source>
        <dbReference type="SAM" id="SignalP"/>
    </source>
</evidence>
<keyword evidence="1" id="KW-1133">Transmembrane helix</keyword>
<feature type="transmembrane region" description="Helical" evidence="1">
    <location>
        <begin position="48"/>
        <end position="72"/>
    </location>
</feature>
<proteinExistence type="predicted"/>
<feature type="signal peptide" evidence="2">
    <location>
        <begin position="1"/>
        <end position="22"/>
    </location>
</feature>
<dbReference type="Proteomes" id="UP000735302">
    <property type="component" value="Unassembled WGS sequence"/>
</dbReference>
<evidence type="ECO:0000313" key="3">
    <source>
        <dbReference type="EMBL" id="GFN97482.1"/>
    </source>
</evidence>
<name>A0AAV3ZSJ3_9GAST</name>
<evidence type="ECO:0000313" key="4">
    <source>
        <dbReference type="Proteomes" id="UP000735302"/>
    </source>
</evidence>
<comment type="caution">
    <text evidence="3">The sequence shown here is derived from an EMBL/GenBank/DDBJ whole genome shotgun (WGS) entry which is preliminary data.</text>
</comment>
<reference evidence="3 4" key="1">
    <citation type="journal article" date="2021" name="Elife">
        <title>Chloroplast acquisition without the gene transfer in kleptoplastic sea slugs, Plakobranchus ocellatus.</title>
        <authorList>
            <person name="Maeda T."/>
            <person name="Takahashi S."/>
            <person name="Yoshida T."/>
            <person name="Shimamura S."/>
            <person name="Takaki Y."/>
            <person name="Nagai Y."/>
            <person name="Toyoda A."/>
            <person name="Suzuki Y."/>
            <person name="Arimoto A."/>
            <person name="Ishii H."/>
            <person name="Satoh N."/>
            <person name="Nishiyama T."/>
            <person name="Hasebe M."/>
            <person name="Maruyama T."/>
            <person name="Minagawa J."/>
            <person name="Obokata J."/>
            <person name="Shigenobu S."/>
        </authorList>
    </citation>
    <scope>NUCLEOTIDE SEQUENCE [LARGE SCALE GENOMIC DNA]</scope>
</reference>
<keyword evidence="2" id="KW-0732">Signal</keyword>
<accession>A0AAV3ZSJ3</accession>
<dbReference type="EMBL" id="BLXT01002778">
    <property type="protein sequence ID" value="GFN97482.1"/>
    <property type="molecule type" value="Genomic_DNA"/>
</dbReference>
<protein>
    <submittedName>
        <fullName evidence="3">Uncharacterized protein</fullName>
    </submittedName>
</protein>
<keyword evidence="1" id="KW-0472">Membrane</keyword>
<keyword evidence="4" id="KW-1185">Reference proteome</keyword>
<organism evidence="3 4">
    <name type="scientific">Plakobranchus ocellatus</name>
    <dbReference type="NCBI Taxonomy" id="259542"/>
    <lineage>
        <taxon>Eukaryota</taxon>
        <taxon>Metazoa</taxon>
        <taxon>Spiralia</taxon>
        <taxon>Lophotrochozoa</taxon>
        <taxon>Mollusca</taxon>
        <taxon>Gastropoda</taxon>
        <taxon>Heterobranchia</taxon>
        <taxon>Euthyneura</taxon>
        <taxon>Panpulmonata</taxon>
        <taxon>Sacoglossa</taxon>
        <taxon>Placobranchoidea</taxon>
        <taxon>Plakobranchidae</taxon>
        <taxon>Plakobranchus</taxon>
    </lineage>
</organism>